<feature type="compositionally biased region" description="Basic and acidic residues" evidence="6">
    <location>
        <begin position="177"/>
        <end position="192"/>
    </location>
</feature>
<dbReference type="PROSITE" id="PS50102">
    <property type="entry name" value="RRM"/>
    <property type="match status" value="2"/>
</dbReference>
<comment type="similarity">
    <text evidence="2">Belongs to the RRM RBM34 family.</text>
</comment>
<evidence type="ECO:0000256" key="2">
    <source>
        <dbReference type="ARBA" id="ARBA00007077"/>
    </source>
</evidence>
<feature type="domain" description="RRM" evidence="7">
    <location>
        <begin position="341"/>
        <end position="425"/>
    </location>
</feature>
<dbReference type="EMBL" id="HBEV01001628">
    <property type="protein sequence ID" value="CAD8577620.1"/>
    <property type="molecule type" value="Transcribed_RNA"/>
</dbReference>
<dbReference type="PANTHER" id="PTHR23236">
    <property type="entry name" value="EUKARYOTIC TRANSLATION INITIATION FACTOR 4B/4H"/>
    <property type="match status" value="1"/>
</dbReference>
<dbReference type="SMART" id="SM00360">
    <property type="entry name" value="RRM"/>
    <property type="match status" value="2"/>
</dbReference>
<name>A0A7S0KEN8_MICPS</name>
<feature type="compositionally biased region" description="Basic and acidic residues" evidence="6">
    <location>
        <begin position="199"/>
        <end position="216"/>
    </location>
</feature>
<feature type="compositionally biased region" description="Basic and acidic residues" evidence="6">
    <location>
        <begin position="419"/>
        <end position="450"/>
    </location>
</feature>
<dbReference type="InterPro" id="IPR012677">
    <property type="entry name" value="Nucleotide-bd_a/b_plait_sf"/>
</dbReference>
<evidence type="ECO:0000256" key="6">
    <source>
        <dbReference type="SAM" id="MobiDB-lite"/>
    </source>
</evidence>
<sequence length="543" mass="58463">MGIFDEVFGRKIEGDGGGLFSDKYKAERDILHDPLPASAYVDVLRKNDQLLEQLAKSGKGTTREEFSDSDGDSDGYSDMDDSSDSDSDSERPAKKPKKKERSKYEEMDDAFAEANAMMAEGEPDKRKKSAAAAAEDTSDDDSGSEEDDESDSDAGSDDDDDEDAGASSDSDSLTDVEAERVARKAARDEAKAKKAAAKQAKEQQPGEEHRPKDDALPRTVFVGNLPVTIKPKKLKTLFSEFGAVDSVRLRNVPVDPEGKMPRGGKVITGKLVENRKSTNAYVVFKEEKSVGAACKGMNMREVDGRHVRVDRAVAPSAKANETIAKEKGANAGGEVAYDHTRSLFLGNLPYDVDEEDVIRLFHRSKEYPELNGAVEAVRVVRDRKTNLGKGIAFVLFRKGSDARTGLLLDGTKMGEREVRVTRASKNREALKAQAEKNKKRKADKEAKKEPQGAARRLGLDKAPDAKGSAAAWEGSRSRPGGKRQKVAFGGYDAAIERGKDGKKGAGGKGGGKPAAKGARTGKRPAVAARKAKAKAQAAAGKKK</sequence>
<dbReference type="GO" id="GO:0005730">
    <property type="term" value="C:nucleolus"/>
    <property type="evidence" value="ECO:0007669"/>
    <property type="project" value="UniProtKB-SubCell"/>
</dbReference>
<evidence type="ECO:0000256" key="1">
    <source>
        <dbReference type="ARBA" id="ARBA00004604"/>
    </source>
</evidence>
<accession>A0A7S0KEN8</accession>
<dbReference type="CDD" id="cd12394">
    <property type="entry name" value="RRM1_RBM34"/>
    <property type="match status" value="1"/>
</dbReference>
<organism evidence="8">
    <name type="scientific">Micromonas pusilla</name>
    <name type="common">Picoplanktonic green alga</name>
    <name type="synonym">Chromulina pusilla</name>
    <dbReference type="NCBI Taxonomy" id="38833"/>
    <lineage>
        <taxon>Eukaryota</taxon>
        <taxon>Viridiplantae</taxon>
        <taxon>Chlorophyta</taxon>
        <taxon>Mamiellophyceae</taxon>
        <taxon>Mamiellales</taxon>
        <taxon>Mamiellaceae</taxon>
        <taxon>Micromonas</taxon>
    </lineage>
</organism>
<dbReference type="SUPFAM" id="SSF54928">
    <property type="entry name" value="RNA-binding domain, RBD"/>
    <property type="match status" value="2"/>
</dbReference>
<keyword evidence="3 5" id="KW-0694">RNA-binding</keyword>
<proteinExistence type="inferred from homology"/>
<gene>
    <name evidence="8" type="ORF">MSP1404_LOCUS1293</name>
</gene>
<feature type="compositionally biased region" description="Low complexity" evidence="6">
    <location>
        <begin position="534"/>
        <end position="543"/>
    </location>
</feature>
<keyword evidence="4" id="KW-0539">Nucleus</keyword>
<evidence type="ECO:0000259" key="7">
    <source>
        <dbReference type="PROSITE" id="PS50102"/>
    </source>
</evidence>
<dbReference type="Gene3D" id="3.30.70.330">
    <property type="match status" value="2"/>
</dbReference>
<feature type="compositionally biased region" description="Basic and acidic residues" evidence="6">
    <location>
        <begin position="494"/>
        <end position="503"/>
    </location>
</feature>
<evidence type="ECO:0000256" key="3">
    <source>
        <dbReference type="ARBA" id="ARBA00022884"/>
    </source>
</evidence>
<dbReference type="AlphaFoldDB" id="A0A7S0KEN8"/>
<feature type="compositionally biased region" description="Acidic residues" evidence="6">
    <location>
        <begin position="136"/>
        <end position="164"/>
    </location>
</feature>
<feature type="compositionally biased region" description="Acidic residues" evidence="6">
    <location>
        <begin position="67"/>
        <end position="87"/>
    </location>
</feature>
<dbReference type="InterPro" id="IPR000504">
    <property type="entry name" value="RRM_dom"/>
</dbReference>
<evidence type="ECO:0000256" key="4">
    <source>
        <dbReference type="ARBA" id="ARBA00023242"/>
    </source>
</evidence>
<dbReference type="GO" id="GO:0003723">
    <property type="term" value="F:RNA binding"/>
    <property type="evidence" value="ECO:0007669"/>
    <property type="project" value="UniProtKB-UniRule"/>
</dbReference>
<feature type="domain" description="RRM" evidence="7">
    <location>
        <begin position="218"/>
        <end position="314"/>
    </location>
</feature>
<dbReference type="InterPro" id="IPR035979">
    <property type="entry name" value="RBD_domain_sf"/>
</dbReference>
<comment type="subcellular location">
    <subcellularLocation>
        <location evidence="1">Nucleus</location>
        <location evidence="1">Nucleolus</location>
    </subcellularLocation>
</comment>
<feature type="region of interest" description="Disordered" evidence="6">
    <location>
        <begin position="419"/>
        <end position="543"/>
    </location>
</feature>
<dbReference type="Pfam" id="PF00076">
    <property type="entry name" value="RRM_1"/>
    <property type="match status" value="2"/>
</dbReference>
<reference evidence="8" key="1">
    <citation type="submission" date="2021-01" db="EMBL/GenBank/DDBJ databases">
        <authorList>
            <person name="Corre E."/>
            <person name="Pelletier E."/>
            <person name="Niang G."/>
            <person name="Scheremetjew M."/>
            <person name="Finn R."/>
            <person name="Kale V."/>
            <person name="Holt S."/>
            <person name="Cochrane G."/>
            <person name="Meng A."/>
            <person name="Brown T."/>
            <person name="Cohen L."/>
        </authorList>
    </citation>
    <scope>NUCLEOTIDE SEQUENCE</scope>
    <source>
        <strain evidence="8">CCMP494</strain>
    </source>
</reference>
<evidence type="ECO:0000256" key="5">
    <source>
        <dbReference type="PROSITE-ProRule" id="PRU00176"/>
    </source>
</evidence>
<dbReference type="PANTHER" id="PTHR23236:SF25">
    <property type="entry name" value="RNA-BINDING PROTEIN 34"/>
    <property type="match status" value="1"/>
</dbReference>
<feature type="region of interest" description="Disordered" evidence="6">
    <location>
        <begin position="55"/>
        <end position="219"/>
    </location>
</feature>
<protein>
    <recommendedName>
        <fullName evidence="7">RRM domain-containing protein</fullName>
    </recommendedName>
</protein>
<evidence type="ECO:0000313" key="8">
    <source>
        <dbReference type="EMBL" id="CAD8577620.1"/>
    </source>
</evidence>